<proteinExistence type="predicted"/>
<dbReference type="PhylomeDB" id="A0A0G4EB74"/>
<evidence type="ECO:0000313" key="3">
    <source>
        <dbReference type="Proteomes" id="UP000041254"/>
    </source>
</evidence>
<dbReference type="EMBL" id="CDMY01000086">
    <property type="protein sequence ID" value="CEL92505.1"/>
    <property type="molecule type" value="Genomic_DNA"/>
</dbReference>
<keyword evidence="3" id="KW-1185">Reference proteome</keyword>
<reference evidence="2 3" key="1">
    <citation type="submission" date="2014-11" db="EMBL/GenBank/DDBJ databases">
        <authorList>
            <person name="Zhu J."/>
            <person name="Qi W."/>
            <person name="Song R."/>
        </authorList>
    </citation>
    <scope>NUCLEOTIDE SEQUENCE [LARGE SCALE GENOMIC DNA]</scope>
</reference>
<keyword evidence="1" id="KW-0732">Signal</keyword>
<evidence type="ECO:0008006" key="4">
    <source>
        <dbReference type="Google" id="ProtNLM"/>
    </source>
</evidence>
<feature type="chain" id="PRO_5005187088" description="ATPase AAA-type core domain-containing protein" evidence="1">
    <location>
        <begin position="31"/>
        <end position="491"/>
    </location>
</feature>
<dbReference type="AlphaFoldDB" id="A0A0G4EB74"/>
<evidence type="ECO:0000256" key="1">
    <source>
        <dbReference type="SAM" id="SignalP"/>
    </source>
</evidence>
<evidence type="ECO:0000313" key="2">
    <source>
        <dbReference type="EMBL" id="CEL92505.1"/>
    </source>
</evidence>
<gene>
    <name evidence="2" type="ORF">Vbra_4670</name>
</gene>
<sequence>MLPPWRWLCGLAAAMLCISLLAVLMVVCDASATTSFIHRASATGSSFRRARPAPGALGMSQPPGEAPPRFKLVAQDLMSVDKLTDVRNQRVLGKLPTLVPPPGAPNYVGLDELRQMVEGSMGWSAPILDLHKTEDSREFRVGPTAVSRFARGGKTRMLTEIGLLLQERKIPTLFITFSDFTEMEDGERDSINPLESILMRIAWATAPEETVAKVVAHARETFSDMEDKTVHDFTFPDWLETASISEGEIKKWLGQSQLILLVDELNQLLTTDLLDSLVSIETDEATMGKQRVAAKAAEFLRLVFLKEEGRYLIFSSHVATVGSRLEDYWLLIKRGRRVVKLRIPVINELADAQAITRCTHGGQISWTGRAPSLLYELFKRSPTCESTDLEGVRRLFSGASTPMDADIARAIIRSALDGDPNWVAALGALAGNVDAFGESIVWPPCYLGTACDLLSNTENDAIQSALGGAFISGVGRVEPLLKELLEDKGSG</sequence>
<feature type="signal peptide" evidence="1">
    <location>
        <begin position="1"/>
        <end position="30"/>
    </location>
</feature>
<accession>A0A0G4EB74</accession>
<dbReference type="InParanoid" id="A0A0G4EB74"/>
<name>A0A0G4EB74_VITBC</name>
<dbReference type="OrthoDB" id="426852at2759"/>
<dbReference type="VEuPathDB" id="CryptoDB:Vbra_4670"/>
<organism evidence="2 3">
    <name type="scientific">Vitrella brassicaformis (strain CCMP3155)</name>
    <dbReference type="NCBI Taxonomy" id="1169540"/>
    <lineage>
        <taxon>Eukaryota</taxon>
        <taxon>Sar</taxon>
        <taxon>Alveolata</taxon>
        <taxon>Colpodellida</taxon>
        <taxon>Vitrellaceae</taxon>
        <taxon>Vitrella</taxon>
    </lineage>
</organism>
<protein>
    <recommendedName>
        <fullName evidence="4">ATPase AAA-type core domain-containing protein</fullName>
    </recommendedName>
</protein>
<dbReference type="Proteomes" id="UP000041254">
    <property type="component" value="Unassembled WGS sequence"/>
</dbReference>